<evidence type="ECO:0000313" key="1">
    <source>
        <dbReference type="EMBL" id="KAF2828446.1"/>
    </source>
</evidence>
<proteinExistence type="predicted"/>
<reference evidence="1" key="1">
    <citation type="journal article" date="2020" name="Stud. Mycol.">
        <title>101 Dothideomycetes genomes: a test case for predicting lifestyles and emergence of pathogens.</title>
        <authorList>
            <person name="Haridas S."/>
            <person name="Albert R."/>
            <person name="Binder M."/>
            <person name="Bloem J."/>
            <person name="Labutti K."/>
            <person name="Salamov A."/>
            <person name="Andreopoulos B."/>
            <person name="Baker S."/>
            <person name="Barry K."/>
            <person name="Bills G."/>
            <person name="Bluhm B."/>
            <person name="Cannon C."/>
            <person name="Castanera R."/>
            <person name="Culley D."/>
            <person name="Daum C."/>
            <person name="Ezra D."/>
            <person name="Gonzalez J."/>
            <person name="Henrissat B."/>
            <person name="Kuo A."/>
            <person name="Liang C."/>
            <person name="Lipzen A."/>
            <person name="Lutzoni F."/>
            <person name="Magnuson J."/>
            <person name="Mondo S."/>
            <person name="Nolan M."/>
            <person name="Ohm R."/>
            <person name="Pangilinan J."/>
            <person name="Park H.-J."/>
            <person name="Ramirez L."/>
            <person name="Alfaro M."/>
            <person name="Sun H."/>
            <person name="Tritt A."/>
            <person name="Yoshinaga Y."/>
            <person name="Zwiers L.-H."/>
            <person name="Turgeon B."/>
            <person name="Goodwin S."/>
            <person name="Spatafora J."/>
            <person name="Crous P."/>
            <person name="Grigoriev I."/>
        </authorList>
    </citation>
    <scope>NUCLEOTIDE SEQUENCE</scope>
    <source>
        <strain evidence="1">CBS 113818</strain>
    </source>
</reference>
<keyword evidence="2" id="KW-1185">Reference proteome</keyword>
<dbReference type="Proteomes" id="UP000799424">
    <property type="component" value="Unassembled WGS sequence"/>
</dbReference>
<name>A0A6A7A5L5_9PLEO</name>
<dbReference type="EMBL" id="MU006222">
    <property type="protein sequence ID" value="KAF2828446.1"/>
    <property type="molecule type" value="Genomic_DNA"/>
</dbReference>
<dbReference type="AlphaFoldDB" id="A0A6A7A5L5"/>
<protein>
    <submittedName>
        <fullName evidence="1">Uncharacterized protein</fullName>
    </submittedName>
</protein>
<evidence type="ECO:0000313" key="2">
    <source>
        <dbReference type="Proteomes" id="UP000799424"/>
    </source>
</evidence>
<dbReference type="InterPro" id="IPR038883">
    <property type="entry name" value="AN11006-like"/>
</dbReference>
<accession>A0A6A7A5L5</accession>
<organism evidence="1 2">
    <name type="scientific">Ophiobolus disseminans</name>
    <dbReference type="NCBI Taxonomy" id="1469910"/>
    <lineage>
        <taxon>Eukaryota</taxon>
        <taxon>Fungi</taxon>
        <taxon>Dikarya</taxon>
        <taxon>Ascomycota</taxon>
        <taxon>Pezizomycotina</taxon>
        <taxon>Dothideomycetes</taxon>
        <taxon>Pleosporomycetidae</taxon>
        <taxon>Pleosporales</taxon>
        <taxon>Pleosporineae</taxon>
        <taxon>Phaeosphaeriaceae</taxon>
        <taxon>Ophiobolus</taxon>
    </lineage>
</organism>
<gene>
    <name evidence="1" type="ORF">CC86DRAFT_454247</name>
</gene>
<dbReference type="OrthoDB" id="5272396at2759"/>
<dbReference type="PANTHER" id="PTHR42085:SF2">
    <property type="entry name" value="F-BOX DOMAIN-CONTAINING PROTEIN"/>
    <property type="match status" value="1"/>
</dbReference>
<dbReference type="PANTHER" id="PTHR42085">
    <property type="entry name" value="F-BOX DOMAIN-CONTAINING PROTEIN"/>
    <property type="match status" value="1"/>
</dbReference>
<sequence length="271" mass="30449">MSLPMTSTLKRLAEANRCHCILLAWRCRKSTPVGAVYTFGLFCPNRGGAKSLTWQQSANATEAIGFLDLPRELRDMIYNCLCDSMNRTGAVWETTRLEPAGTYTNFQPLSQYEPIQPSYPKHASCAIMSTCHQVHAEFATTFYGRPFQFDATPDTIKLCLAPSYAHLVRDFLFIESSTHADPKVITRYILQVATGLTNMFPNLRCLRVAFKGDWYQVYVDAQWSSYSLQSGNSKTRAEHIAAAKDATHSFLVEQGIQNIPVQLEVVELTLS</sequence>